<dbReference type="GO" id="GO:0008374">
    <property type="term" value="F:O-acyltransferase activity"/>
    <property type="evidence" value="ECO:0007669"/>
    <property type="project" value="TreeGrafter"/>
</dbReference>
<proteinExistence type="inferred from homology"/>
<dbReference type="Proteomes" id="UP000886841">
    <property type="component" value="Unassembled WGS sequence"/>
</dbReference>
<dbReference type="Pfam" id="PF00132">
    <property type="entry name" value="Hexapep"/>
    <property type="match status" value="1"/>
</dbReference>
<dbReference type="Gene3D" id="2.160.10.10">
    <property type="entry name" value="Hexapeptide repeat proteins"/>
    <property type="match status" value="1"/>
</dbReference>
<evidence type="ECO:0000313" key="7">
    <source>
        <dbReference type="Proteomes" id="UP000886841"/>
    </source>
</evidence>
<dbReference type="AlphaFoldDB" id="A0A9D1JFK5"/>
<evidence type="ECO:0000256" key="3">
    <source>
        <dbReference type="ARBA" id="ARBA00022737"/>
    </source>
</evidence>
<dbReference type="InterPro" id="IPR001451">
    <property type="entry name" value="Hexapep"/>
</dbReference>
<dbReference type="PANTHER" id="PTHR23416">
    <property type="entry name" value="SIALIC ACID SYNTHASE-RELATED"/>
    <property type="match status" value="1"/>
</dbReference>
<dbReference type="Pfam" id="PF12464">
    <property type="entry name" value="Mac"/>
    <property type="match status" value="1"/>
</dbReference>
<dbReference type="SUPFAM" id="SSF51161">
    <property type="entry name" value="Trimeric LpxA-like enzymes"/>
    <property type="match status" value="1"/>
</dbReference>
<evidence type="ECO:0000256" key="1">
    <source>
        <dbReference type="ARBA" id="ARBA00007274"/>
    </source>
</evidence>
<reference evidence="6" key="1">
    <citation type="submission" date="2020-10" db="EMBL/GenBank/DDBJ databases">
        <authorList>
            <person name="Gilroy R."/>
        </authorList>
    </citation>
    <scope>NUCLEOTIDE SEQUENCE</scope>
    <source>
        <strain evidence="6">ChiSxjej1B13-7041</strain>
    </source>
</reference>
<dbReference type="InterPro" id="IPR024688">
    <property type="entry name" value="Mac_dom"/>
</dbReference>
<dbReference type="CDD" id="cd03357">
    <property type="entry name" value="LbH_MAT_GAT"/>
    <property type="match status" value="1"/>
</dbReference>
<dbReference type="FunFam" id="2.160.10.10:FF:000025">
    <property type="entry name" value="Hexapeptide-repeat containing-acetyltransferase"/>
    <property type="match status" value="1"/>
</dbReference>
<keyword evidence="3" id="KW-0677">Repeat</keyword>
<feature type="domain" description="Maltose/galactoside acetyltransferase" evidence="5">
    <location>
        <begin position="4"/>
        <end position="57"/>
    </location>
</feature>
<dbReference type="InterPro" id="IPR051159">
    <property type="entry name" value="Hexapeptide_acetyltransf"/>
</dbReference>
<keyword evidence="4" id="KW-0012">Acyltransferase</keyword>
<reference evidence="6" key="2">
    <citation type="journal article" date="2021" name="PeerJ">
        <title>Extensive microbial diversity within the chicken gut microbiome revealed by metagenomics and culture.</title>
        <authorList>
            <person name="Gilroy R."/>
            <person name="Ravi A."/>
            <person name="Getino M."/>
            <person name="Pursley I."/>
            <person name="Horton D.L."/>
            <person name="Alikhan N.F."/>
            <person name="Baker D."/>
            <person name="Gharbi K."/>
            <person name="Hall N."/>
            <person name="Watson M."/>
            <person name="Adriaenssens E.M."/>
            <person name="Foster-Nyarko E."/>
            <person name="Jarju S."/>
            <person name="Secka A."/>
            <person name="Antonio M."/>
            <person name="Oren A."/>
            <person name="Chaudhuri R.R."/>
            <person name="La Ragione R."/>
            <person name="Hildebrand F."/>
            <person name="Pallen M.J."/>
        </authorList>
    </citation>
    <scope>NUCLEOTIDE SEQUENCE</scope>
    <source>
        <strain evidence="6">ChiSxjej1B13-7041</strain>
    </source>
</reference>
<evidence type="ECO:0000256" key="2">
    <source>
        <dbReference type="ARBA" id="ARBA00022679"/>
    </source>
</evidence>
<evidence type="ECO:0000259" key="5">
    <source>
        <dbReference type="SMART" id="SM01266"/>
    </source>
</evidence>
<protein>
    <submittedName>
        <fullName evidence="6">Sugar O-acetyltransferase</fullName>
    </submittedName>
</protein>
<sequence>MKEEEKALRGNLFWPGHPDLVKIKLSAHNLCTEYNLSYEEDPRRPEILKQLLGSMGAGVRIQGPIFFNYGRHTSIGNHFFANYNFVVQDDARVTIGDHFMAGPNVSIVTPSHPLSPRERMGITAGGQEPWAPCYAKPVVIGNNVWLAAGVTVCPGVTIGDNSVIAAGSVVTHDVPPNVLAGGVPCRVIREISEADSALHLLAAE</sequence>
<dbReference type="InterPro" id="IPR011004">
    <property type="entry name" value="Trimer_LpxA-like_sf"/>
</dbReference>
<dbReference type="PANTHER" id="PTHR23416:SF23">
    <property type="entry name" value="ACETYLTRANSFERASE C18B11.09C-RELATED"/>
    <property type="match status" value="1"/>
</dbReference>
<comment type="caution">
    <text evidence="6">The sequence shown here is derived from an EMBL/GenBank/DDBJ whole genome shotgun (WGS) entry which is preliminary data.</text>
</comment>
<evidence type="ECO:0000256" key="4">
    <source>
        <dbReference type="ARBA" id="ARBA00023315"/>
    </source>
</evidence>
<dbReference type="InterPro" id="IPR018357">
    <property type="entry name" value="Hexapep_transf_CS"/>
</dbReference>
<organism evidence="6 7">
    <name type="scientific">Candidatus Egerieimonas intestinavium</name>
    <dbReference type="NCBI Taxonomy" id="2840777"/>
    <lineage>
        <taxon>Bacteria</taxon>
        <taxon>Bacillati</taxon>
        <taxon>Bacillota</taxon>
        <taxon>Clostridia</taxon>
        <taxon>Lachnospirales</taxon>
        <taxon>Lachnospiraceae</taxon>
        <taxon>Lachnospiraceae incertae sedis</taxon>
        <taxon>Candidatus Egerieimonas</taxon>
    </lineage>
</organism>
<gene>
    <name evidence="6" type="ORF">IAB98_05300</name>
</gene>
<keyword evidence="2" id="KW-0808">Transferase</keyword>
<dbReference type="PROSITE" id="PS00101">
    <property type="entry name" value="HEXAPEP_TRANSFERASES"/>
    <property type="match status" value="1"/>
</dbReference>
<dbReference type="EMBL" id="DVHU01000047">
    <property type="protein sequence ID" value="HIR92815.1"/>
    <property type="molecule type" value="Genomic_DNA"/>
</dbReference>
<comment type="similarity">
    <text evidence="1">Belongs to the transferase hexapeptide repeat family.</text>
</comment>
<dbReference type="SMART" id="SM01266">
    <property type="entry name" value="Mac"/>
    <property type="match status" value="1"/>
</dbReference>
<dbReference type="GO" id="GO:0016407">
    <property type="term" value="F:acetyltransferase activity"/>
    <property type="evidence" value="ECO:0007669"/>
    <property type="project" value="InterPro"/>
</dbReference>
<evidence type="ECO:0000313" key="6">
    <source>
        <dbReference type="EMBL" id="HIR92815.1"/>
    </source>
</evidence>
<name>A0A9D1JFK5_9FIRM</name>
<accession>A0A9D1JFK5</accession>